<protein>
    <submittedName>
        <fullName evidence="2">Endonuclease IV</fullName>
    </submittedName>
</protein>
<dbReference type="EMBL" id="AUZY01000288">
    <property type="protein sequence ID" value="EQD79097.1"/>
    <property type="molecule type" value="Genomic_DNA"/>
</dbReference>
<accession>T1CAH0</accession>
<dbReference type="Pfam" id="PF01261">
    <property type="entry name" value="AP_endonuc_2"/>
    <property type="match status" value="1"/>
</dbReference>
<comment type="caution">
    <text evidence="2">The sequence shown here is derived from an EMBL/GenBank/DDBJ whole genome shotgun (WGS) entry which is preliminary data.</text>
</comment>
<dbReference type="Gene3D" id="3.20.20.150">
    <property type="entry name" value="Divalent-metal-dependent TIM barrel enzymes"/>
    <property type="match status" value="1"/>
</dbReference>
<dbReference type="InterPro" id="IPR001719">
    <property type="entry name" value="AP_endonuc_2"/>
</dbReference>
<dbReference type="InterPro" id="IPR013022">
    <property type="entry name" value="Xyl_isomerase-like_TIM-brl"/>
</dbReference>
<keyword evidence="2" id="KW-0540">Nuclease</keyword>
<sequence>MRQAKGARPLPWTMILGAHLGIAQGLVRAVDDLRSIGGEALQIFSKSPQMWAGPPIAPAAAEAFRAAVRSKGVRATAVHHGYLANLGSPKAETLRRSRARLDEIARG</sequence>
<dbReference type="SUPFAM" id="SSF51658">
    <property type="entry name" value="Xylose isomerase-like"/>
    <property type="match status" value="1"/>
</dbReference>
<proteinExistence type="predicted"/>
<organism evidence="2">
    <name type="scientific">mine drainage metagenome</name>
    <dbReference type="NCBI Taxonomy" id="410659"/>
    <lineage>
        <taxon>unclassified sequences</taxon>
        <taxon>metagenomes</taxon>
        <taxon>ecological metagenomes</taxon>
    </lineage>
</organism>
<dbReference type="GO" id="GO:0003906">
    <property type="term" value="F:DNA-(apurinic or apyrimidinic site) endonuclease activity"/>
    <property type="evidence" value="ECO:0007669"/>
    <property type="project" value="TreeGrafter"/>
</dbReference>
<keyword evidence="2" id="KW-0378">Hydrolase</keyword>
<gene>
    <name evidence="2" type="ORF">B1B_00378</name>
</gene>
<dbReference type="PANTHER" id="PTHR21445:SF0">
    <property type="entry name" value="APURINIC-APYRIMIDINIC ENDONUCLEASE"/>
    <property type="match status" value="1"/>
</dbReference>
<feature type="non-terminal residue" evidence="2">
    <location>
        <position position="107"/>
    </location>
</feature>
<dbReference type="GO" id="GO:0008270">
    <property type="term" value="F:zinc ion binding"/>
    <property type="evidence" value="ECO:0007669"/>
    <property type="project" value="InterPro"/>
</dbReference>
<reference evidence="2" key="1">
    <citation type="submission" date="2013-08" db="EMBL/GenBank/DDBJ databases">
        <authorList>
            <person name="Mendez C."/>
            <person name="Richter M."/>
            <person name="Ferrer M."/>
            <person name="Sanchez J."/>
        </authorList>
    </citation>
    <scope>NUCLEOTIDE SEQUENCE</scope>
</reference>
<reference evidence="2" key="2">
    <citation type="journal article" date="2014" name="ISME J.">
        <title>Microbial stratification in low pH oxic and suboxic macroscopic growths along an acid mine drainage.</title>
        <authorList>
            <person name="Mendez-Garcia C."/>
            <person name="Mesa V."/>
            <person name="Sprenger R.R."/>
            <person name="Richter M."/>
            <person name="Diez M.S."/>
            <person name="Solano J."/>
            <person name="Bargiela R."/>
            <person name="Golyshina O.V."/>
            <person name="Manteca A."/>
            <person name="Ramos J.L."/>
            <person name="Gallego J.R."/>
            <person name="Llorente I."/>
            <person name="Martins Dos Santos V.A."/>
            <person name="Jensen O.N."/>
            <person name="Pelaez A.I."/>
            <person name="Sanchez J."/>
            <person name="Ferrer M."/>
        </authorList>
    </citation>
    <scope>NUCLEOTIDE SEQUENCE</scope>
</reference>
<evidence type="ECO:0000313" key="2">
    <source>
        <dbReference type="EMBL" id="EQD79097.1"/>
    </source>
</evidence>
<evidence type="ECO:0000259" key="1">
    <source>
        <dbReference type="Pfam" id="PF01261"/>
    </source>
</evidence>
<dbReference type="GO" id="GO:0003677">
    <property type="term" value="F:DNA binding"/>
    <property type="evidence" value="ECO:0007669"/>
    <property type="project" value="InterPro"/>
</dbReference>
<dbReference type="AlphaFoldDB" id="T1CAH0"/>
<dbReference type="GO" id="GO:0008081">
    <property type="term" value="F:phosphoric diester hydrolase activity"/>
    <property type="evidence" value="ECO:0007669"/>
    <property type="project" value="TreeGrafter"/>
</dbReference>
<dbReference type="InterPro" id="IPR036237">
    <property type="entry name" value="Xyl_isomerase-like_sf"/>
</dbReference>
<keyword evidence="2" id="KW-0255">Endonuclease</keyword>
<dbReference type="PANTHER" id="PTHR21445">
    <property type="entry name" value="ENDONUCLEASE IV ENDODEOXYRIBONUCLEASE IV"/>
    <property type="match status" value="1"/>
</dbReference>
<name>T1CAH0_9ZZZZ</name>
<feature type="domain" description="Xylose isomerase-like TIM barrel" evidence="1">
    <location>
        <begin position="30"/>
        <end position="103"/>
    </location>
</feature>
<dbReference type="GO" id="GO:0006284">
    <property type="term" value="P:base-excision repair"/>
    <property type="evidence" value="ECO:0007669"/>
    <property type="project" value="TreeGrafter"/>
</dbReference>